<dbReference type="Pfam" id="PF00419">
    <property type="entry name" value="Fimbrial"/>
    <property type="match status" value="1"/>
</dbReference>
<accession>A0ABM9FH50</accession>
<dbReference type="Gene3D" id="2.60.40.1090">
    <property type="entry name" value="Fimbrial-type adhesion domain"/>
    <property type="match status" value="1"/>
</dbReference>
<dbReference type="Proteomes" id="UP001152651">
    <property type="component" value="Unassembled WGS sequence"/>
</dbReference>
<sequence>MLEFGDITVLPNTPNGTILATTGGSSGEIADALAMGSAGAGFMSCDIGDLSVWGGSSYGTIEYNGETLIDTGVPGLAIRTATRSTSGGNPLAIGTGVTFPPDYSASLTGTTVTVHQYGQRRFDLIKIGNVEGGIIPPGTLVTSTLGGVRVLTWQLNSASNVSVSGCEATDFPAEVSLNSAYSQQFRNPGDSQNETNFIITLTCDRTDLRPAITFKGDVDDASYPTVFSNSEGDGYAQNVGVQLSANGSVITPDSAISLGRPASFVTEHLFSASLRRTGDTVTAGSVDIPVVFVLSYE</sequence>
<evidence type="ECO:0000259" key="4">
    <source>
        <dbReference type="Pfam" id="PF00419"/>
    </source>
</evidence>
<evidence type="ECO:0000256" key="1">
    <source>
        <dbReference type="ARBA" id="ARBA00004561"/>
    </source>
</evidence>
<reference evidence="5" key="1">
    <citation type="submission" date="2022-05" db="EMBL/GenBank/DDBJ databases">
        <authorList>
            <person name="Blom J."/>
        </authorList>
    </citation>
    <scope>NUCLEOTIDE SEQUENCE</scope>
    <source>
        <strain evidence="5">Type strain: CPO20170097</strain>
    </source>
</reference>
<dbReference type="EMBL" id="CALSBS010000071">
    <property type="protein sequence ID" value="CAH6675745.1"/>
    <property type="molecule type" value="Genomic_DNA"/>
</dbReference>
<dbReference type="InterPro" id="IPR008966">
    <property type="entry name" value="Adhesion_dom_sf"/>
</dbReference>
<gene>
    <name evidence="5" type="ORF">FBBNIHIM_26365</name>
</gene>
<keyword evidence="6" id="KW-1185">Reference proteome</keyword>
<proteinExistence type="inferred from homology"/>
<evidence type="ECO:0000256" key="2">
    <source>
        <dbReference type="ARBA" id="ARBA00006671"/>
    </source>
</evidence>
<evidence type="ECO:0000313" key="5">
    <source>
        <dbReference type="EMBL" id="CAH6675745.1"/>
    </source>
</evidence>
<evidence type="ECO:0000256" key="3">
    <source>
        <dbReference type="ARBA" id="ARBA00023263"/>
    </source>
</evidence>
<dbReference type="InterPro" id="IPR000259">
    <property type="entry name" value="Adhesion_dom_fimbrial"/>
</dbReference>
<evidence type="ECO:0000313" key="6">
    <source>
        <dbReference type="Proteomes" id="UP001152651"/>
    </source>
</evidence>
<keyword evidence="3" id="KW-0281">Fimbrium</keyword>
<dbReference type="PANTHER" id="PTHR33420">
    <property type="entry name" value="FIMBRIAL SUBUNIT ELFA-RELATED"/>
    <property type="match status" value="1"/>
</dbReference>
<comment type="caution">
    <text evidence="5">The sequence shown here is derived from an EMBL/GenBank/DDBJ whole genome shotgun (WGS) entry which is preliminary data.</text>
</comment>
<dbReference type="InterPro" id="IPR036937">
    <property type="entry name" value="Adhesion_dom_fimbrial_sf"/>
</dbReference>
<dbReference type="InterPro" id="IPR050263">
    <property type="entry name" value="Bact_Fimbrial_Adh_Pro"/>
</dbReference>
<comment type="similarity">
    <text evidence="2">Belongs to the fimbrial protein family.</text>
</comment>
<name>A0ABM9FH50_9ENTR</name>
<dbReference type="Gene3D" id="2.60.40.3310">
    <property type="match status" value="1"/>
</dbReference>
<dbReference type="SUPFAM" id="SSF49401">
    <property type="entry name" value="Bacterial adhesins"/>
    <property type="match status" value="1"/>
</dbReference>
<dbReference type="PANTHER" id="PTHR33420:SF14">
    <property type="entry name" value="TYPE 1 FIMBRIN D-MANNOSE SPECIFIC ADHESIN"/>
    <property type="match status" value="1"/>
</dbReference>
<comment type="subcellular location">
    <subcellularLocation>
        <location evidence="1">Fimbrium</location>
    </subcellularLocation>
</comment>
<feature type="domain" description="Fimbrial-type adhesion" evidence="4">
    <location>
        <begin position="164"/>
        <end position="296"/>
    </location>
</feature>
<protein>
    <submittedName>
        <fullName evidence="5">Fimbrial protein</fullName>
    </submittedName>
</protein>
<organism evidence="5 6">
    <name type="scientific">Pseudocitrobacter vendiensis</name>
    <dbReference type="NCBI Taxonomy" id="2488306"/>
    <lineage>
        <taxon>Bacteria</taxon>
        <taxon>Pseudomonadati</taxon>
        <taxon>Pseudomonadota</taxon>
        <taxon>Gammaproteobacteria</taxon>
        <taxon>Enterobacterales</taxon>
        <taxon>Enterobacteriaceae</taxon>
        <taxon>Pseudocitrobacter</taxon>
    </lineage>
</organism>